<dbReference type="Proteomes" id="UP000318017">
    <property type="component" value="Chromosome"/>
</dbReference>
<keyword evidence="2" id="KW-1185">Reference proteome</keyword>
<proteinExistence type="predicted"/>
<sequence>MVAATFLNRSTPVRFSLEECDDASDLALANTTTCCVHIRMVGLAYYW</sequence>
<organism evidence="1 2">
    <name type="scientific">Aureliella helgolandensis</name>
    <dbReference type="NCBI Taxonomy" id="2527968"/>
    <lineage>
        <taxon>Bacteria</taxon>
        <taxon>Pseudomonadati</taxon>
        <taxon>Planctomycetota</taxon>
        <taxon>Planctomycetia</taxon>
        <taxon>Pirellulales</taxon>
        <taxon>Pirellulaceae</taxon>
        <taxon>Aureliella</taxon>
    </lineage>
</organism>
<gene>
    <name evidence="1" type="ORF">Q31a_28110</name>
</gene>
<dbReference type="EMBL" id="CP036298">
    <property type="protein sequence ID" value="QDV24493.1"/>
    <property type="molecule type" value="Genomic_DNA"/>
</dbReference>
<name>A0A518G7D4_9BACT</name>
<accession>A0A518G7D4</accession>
<dbReference type="AlphaFoldDB" id="A0A518G7D4"/>
<reference evidence="1 2" key="1">
    <citation type="submission" date="2019-02" db="EMBL/GenBank/DDBJ databases">
        <title>Deep-cultivation of Planctomycetes and their phenomic and genomic characterization uncovers novel biology.</title>
        <authorList>
            <person name="Wiegand S."/>
            <person name="Jogler M."/>
            <person name="Boedeker C."/>
            <person name="Pinto D."/>
            <person name="Vollmers J."/>
            <person name="Rivas-Marin E."/>
            <person name="Kohn T."/>
            <person name="Peeters S.H."/>
            <person name="Heuer A."/>
            <person name="Rast P."/>
            <person name="Oberbeckmann S."/>
            <person name="Bunk B."/>
            <person name="Jeske O."/>
            <person name="Meyerdierks A."/>
            <person name="Storesund J.E."/>
            <person name="Kallscheuer N."/>
            <person name="Luecker S."/>
            <person name="Lage O.M."/>
            <person name="Pohl T."/>
            <person name="Merkel B.J."/>
            <person name="Hornburger P."/>
            <person name="Mueller R.-W."/>
            <person name="Bruemmer F."/>
            <person name="Labrenz M."/>
            <person name="Spormann A.M."/>
            <person name="Op den Camp H."/>
            <person name="Overmann J."/>
            <person name="Amann R."/>
            <person name="Jetten M.S.M."/>
            <person name="Mascher T."/>
            <person name="Medema M.H."/>
            <person name="Devos D.P."/>
            <person name="Kaster A.-K."/>
            <person name="Ovreas L."/>
            <person name="Rohde M."/>
            <person name="Galperin M.Y."/>
            <person name="Jogler C."/>
        </authorList>
    </citation>
    <scope>NUCLEOTIDE SEQUENCE [LARGE SCALE GENOMIC DNA]</scope>
    <source>
        <strain evidence="1 2">Q31a</strain>
    </source>
</reference>
<evidence type="ECO:0000313" key="1">
    <source>
        <dbReference type="EMBL" id="QDV24493.1"/>
    </source>
</evidence>
<protein>
    <submittedName>
        <fullName evidence="1">Uncharacterized protein</fullName>
    </submittedName>
</protein>
<evidence type="ECO:0000313" key="2">
    <source>
        <dbReference type="Proteomes" id="UP000318017"/>
    </source>
</evidence>
<dbReference type="KEGG" id="ahel:Q31a_28110"/>